<dbReference type="EMBL" id="GGEC01083980">
    <property type="protein sequence ID" value="MBX64464.1"/>
    <property type="molecule type" value="Transcribed_RNA"/>
</dbReference>
<accession>A0A2P2QC08</accession>
<dbReference type="AlphaFoldDB" id="A0A2P2QC08"/>
<reference evidence="1" key="1">
    <citation type="submission" date="2018-02" db="EMBL/GenBank/DDBJ databases">
        <title>Rhizophora mucronata_Transcriptome.</title>
        <authorList>
            <person name="Meera S.P."/>
            <person name="Sreeshan A."/>
            <person name="Augustine A."/>
        </authorList>
    </citation>
    <scope>NUCLEOTIDE SEQUENCE</scope>
    <source>
        <tissue evidence="1">Leaf</tissue>
    </source>
</reference>
<name>A0A2P2QC08_RHIMU</name>
<organism evidence="1">
    <name type="scientific">Rhizophora mucronata</name>
    <name type="common">Asiatic mangrove</name>
    <dbReference type="NCBI Taxonomy" id="61149"/>
    <lineage>
        <taxon>Eukaryota</taxon>
        <taxon>Viridiplantae</taxon>
        <taxon>Streptophyta</taxon>
        <taxon>Embryophyta</taxon>
        <taxon>Tracheophyta</taxon>
        <taxon>Spermatophyta</taxon>
        <taxon>Magnoliopsida</taxon>
        <taxon>eudicotyledons</taxon>
        <taxon>Gunneridae</taxon>
        <taxon>Pentapetalae</taxon>
        <taxon>rosids</taxon>
        <taxon>fabids</taxon>
        <taxon>Malpighiales</taxon>
        <taxon>Rhizophoraceae</taxon>
        <taxon>Rhizophora</taxon>
    </lineage>
</organism>
<evidence type="ECO:0000313" key="1">
    <source>
        <dbReference type="EMBL" id="MBX64464.1"/>
    </source>
</evidence>
<proteinExistence type="predicted"/>
<protein>
    <submittedName>
        <fullName evidence="1">Uncharacterized protein</fullName>
    </submittedName>
</protein>
<sequence length="42" mass="4968">MEKTVQKRGLAHLWFRSLLKQRADKWFHNYHQASGSQLVLAS</sequence>